<evidence type="ECO:0000313" key="5">
    <source>
        <dbReference type="Proteomes" id="UP000252355"/>
    </source>
</evidence>
<dbReference type="InterPro" id="IPR027417">
    <property type="entry name" value="P-loop_NTPase"/>
</dbReference>
<organism evidence="4 5">
    <name type="scientific">Candidatus Ozemobacter sibiricus</name>
    <dbReference type="NCBI Taxonomy" id="2268124"/>
    <lineage>
        <taxon>Bacteria</taxon>
        <taxon>Candidatus Ozemobacteria</taxon>
        <taxon>Candidatus Ozemobacterales</taxon>
        <taxon>Candidatus Ozemobacteraceae</taxon>
        <taxon>Candidatus Ozemobacter</taxon>
    </lineage>
</organism>
<dbReference type="InterPro" id="IPR050625">
    <property type="entry name" value="ParA/MinD_ATPase"/>
</dbReference>
<feature type="domain" description="CobQ/CobB/MinD/ParA nucleotide binding" evidence="3">
    <location>
        <begin position="15"/>
        <end position="53"/>
    </location>
</feature>
<gene>
    <name evidence="4" type="ORF">OZSIB_4269</name>
</gene>
<dbReference type="GO" id="GO:0005829">
    <property type="term" value="C:cytosol"/>
    <property type="evidence" value="ECO:0007669"/>
    <property type="project" value="TreeGrafter"/>
</dbReference>
<dbReference type="Gene3D" id="3.40.50.300">
    <property type="entry name" value="P-loop containing nucleotide triphosphate hydrolases"/>
    <property type="match status" value="1"/>
</dbReference>
<name>A0A367ZN09_9BACT</name>
<dbReference type="GO" id="GO:0051782">
    <property type="term" value="P:negative regulation of cell division"/>
    <property type="evidence" value="ECO:0007669"/>
    <property type="project" value="TreeGrafter"/>
</dbReference>
<dbReference type="GO" id="GO:0005524">
    <property type="term" value="F:ATP binding"/>
    <property type="evidence" value="ECO:0007669"/>
    <property type="project" value="UniProtKB-KW"/>
</dbReference>
<dbReference type="Proteomes" id="UP000252355">
    <property type="component" value="Unassembled WGS sequence"/>
</dbReference>
<keyword evidence="2" id="KW-0067">ATP-binding</keyword>
<dbReference type="GO" id="GO:0009898">
    <property type="term" value="C:cytoplasmic side of plasma membrane"/>
    <property type="evidence" value="ECO:0007669"/>
    <property type="project" value="TreeGrafter"/>
</dbReference>
<protein>
    <recommendedName>
        <fullName evidence="3">CobQ/CobB/MinD/ParA nucleotide binding domain-containing protein</fullName>
    </recommendedName>
</protein>
<keyword evidence="1" id="KW-0547">Nucleotide-binding</keyword>
<dbReference type="GO" id="GO:0016887">
    <property type="term" value="F:ATP hydrolysis activity"/>
    <property type="evidence" value="ECO:0007669"/>
    <property type="project" value="TreeGrafter"/>
</dbReference>
<dbReference type="InterPro" id="IPR002586">
    <property type="entry name" value="CobQ/CobB/MinD/ParA_Nub-bd_dom"/>
</dbReference>
<proteinExistence type="predicted"/>
<dbReference type="CDD" id="cd01983">
    <property type="entry name" value="SIMIBI"/>
    <property type="match status" value="1"/>
</dbReference>
<evidence type="ECO:0000256" key="2">
    <source>
        <dbReference type="ARBA" id="ARBA00022840"/>
    </source>
</evidence>
<evidence type="ECO:0000259" key="3">
    <source>
        <dbReference type="Pfam" id="PF01656"/>
    </source>
</evidence>
<sequence length="1195" mass="133483">MAPGTYTSPIYLFGATQGGAGKTTLIANLAVYLNAKGRRVAVIDGQAGQPLQMKAAFPRSVTLETYADLGELQTTTASRFRRTFFFTNTDRISLFPAHRLASLSSLVSDAALRDFLLQARAQFDLLLVNLPPGAAAVADLETFTGPGFARLGTRPLAVLVSRSDLRSLVAFDALLRLRPALGYLLRERLAVVFNQVPRGVEDQTIVNPSLPLADIRRLFPLPAMVGLPVLDDLARQAQEATPLVLTERSPVRQAVATLARSLAELHDAPTPWDLPPDPEGWSLNVDGPLLERLGPYVDRLQAVVAHRLLIPQEGVHAYLEMAERKVRIRVRLARSLRPNFPPWLKVDHRAPQRPPSPLDAPDRFEGFRSTLGRRSVFRDLVSVPRLTAKPLYQFDDRFALRTAFRPRDTWEYLAWPRGEREVAEFPFAGESPDLPGLSQILHLGRSMPLRLAFRHPLFTDEPTGLKHFFLPPEFDLWVEFRCRHPQVWLADAGKRQRGPGEPRPAREMAPTPLERPLELQTDIPDLFRRTWRLAHAEPPRPFPQPVLRERFTRVTRSSPTQLPPGPLTLPAPPPLTRAEAVPVVPGWLGRLACRLLVPPPALHWRRGRLPERCEREERPTELALHLPADWQARSLLGQLIVRPLPEPILFGAPPAQVLTAAALAPIARASQTGRSEPALDGAVAGPGVASTLRRQSLRGGASPRPQRLDQPPRTFAMAPVLIGHRFSLVPWWGNERFRETIAPTKAAREARFDLGGRLAVPTRWLEPTVPAMPAALPPAPRLSFEYREFLWHFRNLGFRGFTAATTCRHDLLPTRLALGPAPQVAGLPRWYQEPFVLTDPHPIGKRLPLRLPPQPLQEDPPVAPSRGAWWSWYRRILIRTAAPPARAVGFVGLDLPPPSSRSFRRERQPLAVCLNAGSLRLMPAPGLVFEEGARTVACPPPLLRMSGYVPVEAWFHIASKSFTLIACHAVTFHVQSQTVVLSVPQGTAGLEEPPRERPPLLVWCRGPWDPPTLRIRHPGLPWSGPARPALRPHLPTIAGAACHLRVPPPEFPPLADRLPRFRASFSGFEPLPWRLRSQHPGLLIPGRHLPVPPPDVIEVLFRNLRERWHQSLEAGLAYPRRFRVARREGPLAPKTGGTEGGQAPCLRTRPFWEPGRLELGYGRHLRIMTARLRDLLQVARQRVEATPWPALPQKP</sequence>
<dbReference type="EMBL" id="QOQW01000012">
    <property type="protein sequence ID" value="RCK79515.1"/>
    <property type="molecule type" value="Genomic_DNA"/>
</dbReference>
<dbReference type="SUPFAM" id="SSF52540">
    <property type="entry name" value="P-loop containing nucleoside triphosphate hydrolases"/>
    <property type="match status" value="1"/>
</dbReference>
<accession>A0A367ZN09</accession>
<dbReference type="AlphaFoldDB" id="A0A367ZN09"/>
<evidence type="ECO:0000256" key="1">
    <source>
        <dbReference type="ARBA" id="ARBA00022741"/>
    </source>
</evidence>
<dbReference type="PANTHER" id="PTHR43384:SF6">
    <property type="entry name" value="SEPTUM SITE-DETERMINING PROTEIN MIND HOMOLOG, CHLOROPLASTIC"/>
    <property type="match status" value="1"/>
</dbReference>
<reference evidence="4 5" key="1">
    <citation type="submission" date="2018-05" db="EMBL/GenBank/DDBJ databases">
        <title>A metagenomic window into the 2 km-deep terrestrial subsurface aquifer revealed taxonomically and functionally diverse microbial community comprising novel uncultured bacterial lineages.</title>
        <authorList>
            <person name="Kadnikov V.V."/>
            <person name="Mardanov A.V."/>
            <person name="Beletsky A.V."/>
            <person name="Banks D."/>
            <person name="Pimenov N.V."/>
            <person name="Frank Y.A."/>
            <person name="Karnachuk O.V."/>
            <person name="Ravin N.V."/>
        </authorList>
    </citation>
    <scope>NUCLEOTIDE SEQUENCE [LARGE SCALE GENOMIC DNA]</scope>
    <source>
        <strain evidence="4">BY5</strain>
    </source>
</reference>
<dbReference type="Pfam" id="PF01656">
    <property type="entry name" value="CbiA"/>
    <property type="match status" value="1"/>
</dbReference>
<dbReference type="PANTHER" id="PTHR43384">
    <property type="entry name" value="SEPTUM SITE-DETERMINING PROTEIN MIND HOMOLOG, CHLOROPLASTIC-RELATED"/>
    <property type="match status" value="1"/>
</dbReference>
<comment type="caution">
    <text evidence="4">The sequence shown here is derived from an EMBL/GenBank/DDBJ whole genome shotgun (WGS) entry which is preliminary data.</text>
</comment>
<evidence type="ECO:0000313" key="4">
    <source>
        <dbReference type="EMBL" id="RCK79515.1"/>
    </source>
</evidence>